<evidence type="ECO:0000256" key="5">
    <source>
        <dbReference type="ARBA" id="ARBA00023128"/>
    </source>
</evidence>
<name>D3BLY0_HETP5</name>
<evidence type="ECO:0000313" key="10">
    <source>
        <dbReference type="Proteomes" id="UP000001396"/>
    </source>
</evidence>
<dbReference type="PANTHER" id="PTHR45644:SF3">
    <property type="entry name" value="FI08533P-RELATED"/>
    <property type="match status" value="1"/>
</dbReference>
<feature type="transmembrane region" description="Helical" evidence="7">
    <location>
        <begin position="6"/>
        <end position="28"/>
    </location>
</feature>
<dbReference type="PANTHER" id="PTHR45644">
    <property type="entry name" value="AAA ATPASE, PUTATIVE (AFU_ORTHOLOGUE AFUA_2G12920)-RELATED-RELATED"/>
    <property type="match status" value="1"/>
</dbReference>
<dbReference type="Pfam" id="PF00004">
    <property type="entry name" value="AAA"/>
    <property type="match status" value="1"/>
</dbReference>
<dbReference type="GO" id="GO:0140570">
    <property type="term" value="P:extraction of mislocalized protein from mitochondrial outer membrane"/>
    <property type="evidence" value="ECO:0007669"/>
    <property type="project" value="TreeGrafter"/>
</dbReference>
<dbReference type="AlphaFoldDB" id="D3BLY0"/>
<accession>D3BLY0</accession>
<dbReference type="Pfam" id="PF17862">
    <property type="entry name" value="AAA_lid_3"/>
    <property type="match status" value="1"/>
</dbReference>
<evidence type="ECO:0000313" key="9">
    <source>
        <dbReference type="EMBL" id="EFA77581.1"/>
    </source>
</evidence>
<keyword evidence="7" id="KW-0472">Membrane</keyword>
<evidence type="ECO:0000259" key="8">
    <source>
        <dbReference type="SMART" id="SM00382"/>
    </source>
</evidence>
<dbReference type="InterPro" id="IPR041569">
    <property type="entry name" value="AAA_lid_3"/>
</dbReference>
<dbReference type="GeneID" id="31367651"/>
<dbReference type="OMA" id="CRNAAMR"/>
<keyword evidence="2 6" id="KW-0547">Nucleotide-binding</keyword>
<keyword evidence="3" id="KW-1000">Mitochondrion outer membrane</keyword>
<dbReference type="PROSITE" id="PS00674">
    <property type="entry name" value="AAA"/>
    <property type="match status" value="1"/>
</dbReference>
<dbReference type="Proteomes" id="UP000001396">
    <property type="component" value="Unassembled WGS sequence"/>
</dbReference>
<dbReference type="EMBL" id="ADBJ01000042">
    <property type="protein sequence ID" value="EFA77581.1"/>
    <property type="molecule type" value="Genomic_DNA"/>
</dbReference>
<comment type="similarity">
    <text evidence="6">Belongs to the AAA ATPase family.</text>
</comment>
<reference evidence="9 10" key="1">
    <citation type="journal article" date="2011" name="Genome Res.">
        <title>Phylogeny-wide analysis of social amoeba genomes highlights ancient origins for complex intercellular communication.</title>
        <authorList>
            <person name="Heidel A.J."/>
            <person name="Lawal H.M."/>
            <person name="Felder M."/>
            <person name="Schilde C."/>
            <person name="Helps N.R."/>
            <person name="Tunggal B."/>
            <person name="Rivero F."/>
            <person name="John U."/>
            <person name="Schleicher M."/>
            <person name="Eichinger L."/>
            <person name="Platzer M."/>
            <person name="Noegel A.A."/>
            <person name="Schaap P."/>
            <person name="Gloeckner G."/>
        </authorList>
    </citation>
    <scope>NUCLEOTIDE SEQUENCE [LARGE SCALE GENOMIC DNA]</scope>
    <source>
        <strain evidence="10">ATCC 26659 / Pp 5 / PN500</strain>
    </source>
</reference>
<organism evidence="9 10">
    <name type="scientific">Heterostelium pallidum (strain ATCC 26659 / Pp 5 / PN500)</name>
    <name type="common">Cellular slime mold</name>
    <name type="synonym">Polysphondylium pallidum</name>
    <dbReference type="NCBI Taxonomy" id="670386"/>
    <lineage>
        <taxon>Eukaryota</taxon>
        <taxon>Amoebozoa</taxon>
        <taxon>Evosea</taxon>
        <taxon>Eumycetozoa</taxon>
        <taxon>Dictyostelia</taxon>
        <taxon>Acytosteliales</taxon>
        <taxon>Acytosteliaceae</taxon>
        <taxon>Heterostelium</taxon>
    </lineage>
</organism>
<dbReference type="InParanoid" id="D3BLY0"/>
<keyword evidence="7" id="KW-0812">Transmembrane</keyword>
<dbReference type="GO" id="GO:0016887">
    <property type="term" value="F:ATP hydrolysis activity"/>
    <property type="evidence" value="ECO:0007669"/>
    <property type="project" value="InterPro"/>
</dbReference>
<dbReference type="Gene3D" id="1.10.8.60">
    <property type="match status" value="1"/>
</dbReference>
<dbReference type="FunCoup" id="D3BLY0">
    <property type="interactions" value="257"/>
</dbReference>
<dbReference type="SUPFAM" id="SSF52540">
    <property type="entry name" value="P-loop containing nucleoside triphosphate hydrolases"/>
    <property type="match status" value="1"/>
</dbReference>
<dbReference type="InterPro" id="IPR027417">
    <property type="entry name" value="P-loop_NTPase"/>
</dbReference>
<proteinExistence type="inferred from homology"/>
<dbReference type="GO" id="GO:0005741">
    <property type="term" value="C:mitochondrial outer membrane"/>
    <property type="evidence" value="ECO:0007669"/>
    <property type="project" value="UniProtKB-SubCell"/>
</dbReference>
<evidence type="ECO:0000256" key="4">
    <source>
        <dbReference type="ARBA" id="ARBA00022840"/>
    </source>
</evidence>
<keyword evidence="4 6" id="KW-0067">ATP-binding</keyword>
<comment type="caution">
    <text evidence="9">The sequence shown here is derived from an EMBL/GenBank/DDBJ whole genome shotgun (WGS) entry which is preliminary data.</text>
</comment>
<evidence type="ECO:0000256" key="1">
    <source>
        <dbReference type="ARBA" id="ARBA00004572"/>
    </source>
</evidence>
<dbReference type="InterPro" id="IPR051701">
    <property type="entry name" value="Mito_OM_Translocase_MSP1"/>
</dbReference>
<dbReference type="STRING" id="670386.D3BLY0"/>
<keyword evidence="10" id="KW-1185">Reference proteome</keyword>
<dbReference type="SMART" id="SM00382">
    <property type="entry name" value="AAA"/>
    <property type="match status" value="1"/>
</dbReference>
<dbReference type="RefSeq" id="XP_020429709.1">
    <property type="nucleotide sequence ID" value="XM_020582928.1"/>
</dbReference>
<evidence type="ECO:0000256" key="7">
    <source>
        <dbReference type="SAM" id="Phobius"/>
    </source>
</evidence>
<evidence type="ECO:0000256" key="6">
    <source>
        <dbReference type="RuleBase" id="RU003651"/>
    </source>
</evidence>
<keyword evidence="5" id="KW-0496">Mitochondrion</keyword>
<evidence type="ECO:0000256" key="2">
    <source>
        <dbReference type="ARBA" id="ARBA00022741"/>
    </source>
</evidence>
<comment type="subcellular location">
    <subcellularLocation>
        <location evidence="1">Mitochondrion outer membrane</location>
        <topology evidence="1">Single-pass membrane protein</topology>
    </subcellularLocation>
</comment>
<dbReference type="InterPro" id="IPR003593">
    <property type="entry name" value="AAA+_ATPase"/>
</dbReference>
<dbReference type="InterPro" id="IPR003960">
    <property type="entry name" value="ATPase_AAA_CS"/>
</dbReference>
<dbReference type="GO" id="GO:0005524">
    <property type="term" value="F:ATP binding"/>
    <property type="evidence" value="ECO:0007669"/>
    <property type="project" value="UniProtKB-KW"/>
</dbReference>
<dbReference type="InterPro" id="IPR003959">
    <property type="entry name" value="ATPase_AAA_core"/>
</dbReference>
<evidence type="ECO:0000256" key="3">
    <source>
        <dbReference type="ARBA" id="ARBA00022787"/>
    </source>
</evidence>
<keyword evidence="7" id="KW-1133">Transmembrane helix</keyword>
<sequence length="336" mass="37760">MDVKNLLASFISVAFAAAASTLIINYYFERENNEKRKLLSERLSGHPLGSSLSRLDLNQHEIEVLACLINPRDIASTFDDIGGLDDIIQDVKDTIFLPLEQHESVDMSQFTLPKGILLYGPPGTGKTMLAKAIAKESGYFFLNINDSLIESKFYGETGKLLTAIFTLAEKLQPVIVFFDEIDGIVGTRSATTTDYNISKKSVLLQLWDGIKDSKIIIIGATNRINAIDEAFLRRMPKRIRINLPDVTSRENILRKMLKDRHDPNFDFKLLAQKTQGYSGSDLQNLTSEALNLALRSAIKSKERIEIRVTHEHINRVVQNQIKNNSHIQTETVVAND</sequence>
<protein>
    <submittedName>
        <fullName evidence="9">AAA ATPase domain-containing protein</fullName>
    </submittedName>
</protein>
<gene>
    <name evidence="9" type="ORF">PPL_12184</name>
</gene>
<feature type="domain" description="AAA+ ATPase" evidence="8">
    <location>
        <begin position="112"/>
        <end position="245"/>
    </location>
</feature>
<dbReference type="Gene3D" id="3.40.50.300">
    <property type="entry name" value="P-loop containing nucleotide triphosphate hydrolases"/>
    <property type="match status" value="1"/>
</dbReference>
<dbReference type="FunFam" id="3.40.50.300:FF:000061">
    <property type="entry name" value="ATPase family, AAA domain-containing 2"/>
    <property type="match status" value="1"/>
</dbReference>